<sequence>MTYIYTIPPSIFPPIIEEEIRTEIDKLPRKKAAGPDKIPKKHIKIAHNILFPDLLTLFNSCLTIHHFPPLWKQELTVIIKKASKEDYTDPNEYQPIALLNTLGKLFEKIINNQITCRAEQTKILHPGHIGRQPGKGINDPFTILSTWIHQKGRDKRVVVEAFLDVKSAYPMVYSKILIHTLQEKQCPTYRCLIIDSFLTNRTTKLHPDKYISQEFPIPNGLPQGSALSATP</sequence>
<dbReference type="OrthoDB" id="412006at2759"/>
<evidence type="ECO:0000313" key="2">
    <source>
        <dbReference type="EMBL" id="MBW0468336.1"/>
    </source>
</evidence>
<dbReference type="SUPFAM" id="SSF56672">
    <property type="entry name" value="DNA/RNA polymerases"/>
    <property type="match status" value="1"/>
</dbReference>
<dbReference type="PANTHER" id="PTHR33481">
    <property type="entry name" value="REVERSE TRANSCRIPTASE"/>
    <property type="match status" value="1"/>
</dbReference>
<name>A0A9Q3BP36_9BASI</name>
<dbReference type="InterPro" id="IPR000477">
    <property type="entry name" value="RT_dom"/>
</dbReference>
<dbReference type="EMBL" id="AVOT02001838">
    <property type="protein sequence ID" value="MBW0468336.1"/>
    <property type="molecule type" value="Genomic_DNA"/>
</dbReference>
<evidence type="ECO:0000259" key="1">
    <source>
        <dbReference type="Pfam" id="PF00078"/>
    </source>
</evidence>
<accession>A0A9Q3BP36</accession>
<dbReference type="AlphaFoldDB" id="A0A9Q3BP36"/>
<reference evidence="2" key="1">
    <citation type="submission" date="2021-03" db="EMBL/GenBank/DDBJ databases">
        <title>Draft genome sequence of rust myrtle Austropuccinia psidii MF-1, a brazilian biotype.</title>
        <authorList>
            <person name="Quecine M.C."/>
            <person name="Pachon D.M.R."/>
            <person name="Bonatelli M.L."/>
            <person name="Correr F.H."/>
            <person name="Franceschini L.M."/>
            <person name="Leite T.F."/>
            <person name="Margarido G.R.A."/>
            <person name="Almeida C.A."/>
            <person name="Ferrarezi J.A."/>
            <person name="Labate C.A."/>
        </authorList>
    </citation>
    <scope>NUCLEOTIDE SEQUENCE</scope>
    <source>
        <strain evidence="2">MF-1</strain>
    </source>
</reference>
<proteinExistence type="predicted"/>
<protein>
    <recommendedName>
        <fullName evidence="1">Reverse transcriptase domain-containing protein</fullName>
    </recommendedName>
</protein>
<keyword evidence="3" id="KW-1185">Reference proteome</keyword>
<dbReference type="PANTHER" id="PTHR33481:SF1">
    <property type="entry name" value="ENDONUCLEASE_EXONUCLEASE_PHOSPHATASE DOMAIN-CONTAINING PROTEIN-RELATED"/>
    <property type="match status" value="1"/>
</dbReference>
<organism evidence="2 3">
    <name type="scientific">Austropuccinia psidii MF-1</name>
    <dbReference type="NCBI Taxonomy" id="1389203"/>
    <lineage>
        <taxon>Eukaryota</taxon>
        <taxon>Fungi</taxon>
        <taxon>Dikarya</taxon>
        <taxon>Basidiomycota</taxon>
        <taxon>Pucciniomycotina</taxon>
        <taxon>Pucciniomycetes</taxon>
        <taxon>Pucciniales</taxon>
        <taxon>Sphaerophragmiaceae</taxon>
        <taxon>Austropuccinia</taxon>
    </lineage>
</organism>
<feature type="domain" description="Reverse transcriptase" evidence="1">
    <location>
        <begin position="81"/>
        <end position="229"/>
    </location>
</feature>
<dbReference type="Pfam" id="PF00078">
    <property type="entry name" value="RVT_1"/>
    <property type="match status" value="1"/>
</dbReference>
<evidence type="ECO:0000313" key="3">
    <source>
        <dbReference type="Proteomes" id="UP000765509"/>
    </source>
</evidence>
<dbReference type="Proteomes" id="UP000765509">
    <property type="component" value="Unassembled WGS sequence"/>
</dbReference>
<dbReference type="InterPro" id="IPR043502">
    <property type="entry name" value="DNA/RNA_pol_sf"/>
</dbReference>
<comment type="caution">
    <text evidence="2">The sequence shown here is derived from an EMBL/GenBank/DDBJ whole genome shotgun (WGS) entry which is preliminary data.</text>
</comment>
<gene>
    <name evidence="2" type="ORF">O181_008051</name>
</gene>